<dbReference type="PANTHER" id="PTHR10201:SF323">
    <property type="entry name" value="MATRIX METALLOPROTEINASE-21"/>
    <property type="match status" value="1"/>
</dbReference>
<dbReference type="Gene3D" id="3.40.390.10">
    <property type="entry name" value="Collagenase (Catalytic Domain)"/>
    <property type="match status" value="1"/>
</dbReference>
<dbReference type="Pfam" id="PF13946">
    <property type="entry name" value="DUF4214"/>
    <property type="match status" value="2"/>
</dbReference>
<dbReference type="InterPro" id="IPR025282">
    <property type="entry name" value="DUF4214"/>
</dbReference>
<dbReference type="InterPro" id="IPR001818">
    <property type="entry name" value="Pept_M10_metallopeptidase"/>
</dbReference>
<dbReference type="Proteomes" id="UP000321523">
    <property type="component" value="Unassembled WGS sequence"/>
</dbReference>
<keyword evidence="9" id="KW-0862">Zinc</keyword>
<evidence type="ECO:0000256" key="7">
    <source>
        <dbReference type="ARBA" id="ARBA00022737"/>
    </source>
</evidence>
<feature type="domain" description="Peptidase metallopeptidase" evidence="11">
    <location>
        <begin position="39"/>
        <end position="217"/>
    </location>
</feature>
<evidence type="ECO:0000256" key="10">
    <source>
        <dbReference type="ARBA" id="ARBA00023049"/>
    </source>
</evidence>
<dbReference type="Gene3D" id="1.10.3130.20">
    <property type="entry name" value="Phycobilisome linker domain"/>
    <property type="match status" value="1"/>
</dbReference>
<dbReference type="GO" id="GO:0031012">
    <property type="term" value="C:extracellular matrix"/>
    <property type="evidence" value="ECO:0007669"/>
    <property type="project" value="InterPro"/>
</dbReference>
<dbReference type="OrthoDB" id="223957at2"/>
<name>A0A512DX48_9PROT</name>
<gene>
    <name evidence="12" type="ORF">SAE02_52030</name>
</gene>
<comment type="caution">
    <text evidence="12">The sequence shown here is derived from an EMBL/GenBank/DDBJ whole genome shotgun (WGS) entry which is preliminary data.</text>
</comment>
<evidence type="ECO:0000313" key="12">
    <source>
        <dbReference type="EMBL" id="GEO41055.1"/>
    </source>
</evidence>
<protein>
    <recommendedName>
        <fullName evidence="11">Peptidase metallopeptidase domain-containing protein</fullName>
    </recommendedName>
</protein>
<dbReference type="SUPFAM" id="SSF51120">
    <property type="entry name" value="beta-Roll"/>
    <property type="match status" value="1"/>
</dbReference>
<dbReference type="PANTHER" id="PTHR10201">
    <property type="entry name" value="MATRIX METALLOPROTEINASE"/>
    <property type="match status" value="1"/>
</dbReference>
<dbReference type="Pfam" id="PF00353">
    <property type="entry name" value="HemolysinCabind"/>
    <property type="match status" value="1"/>
</dbReference>
<evidence type="ECO:0000256" key="8">
    <source>
        <dbReference type="ARBA" id="ARBA00022801"/>
    </source>
</evidence>
<dbReference type="AlphaFoldDB" id="A0A512DX48"/>
<comment type="similarity">
    <text evidence="3">Belongs to the peptidase M10B family.</text>
</comment>
<dbReference type="InterPro" id="IPR006026">
    <property type="entry name" value="Peptidase_Metallo"/>
</dbReference>
<dbReference type="InterPro" id="IPR024079">
    <property type="entry name" value="MetalloPept_cat_dom_sf"/>
</dbReference>
<evidence type="ECO:0000256" key="2">
    <source>
        <dbReference type="ARBA" id="ARBA00004613"/>
    </source>
</evidence>
<evidence type="ECO:0000256" key="6">
    <source>
        <dbReference type="ARBA" id="ARBA00022723"/>
    </source>
</evidence>
<dbReference type="Gene3D" id="2.150.10.10">
    <property type="entry name" value="Serralysin-like metalloprotease, C-terminal"/>
    <property type="match status" value="1"/>
</dbReference>
<dbReference type="SMART" id="SM00235">
    <property type="entry name" value="ZnMc"/>
    <property type="match status" value="1"/>
</dbReference>
<keyword evidence="13" id="KW-1185">Reference proteome</keyword>
<dbReference type="RefSeq" id="WP_084720969.1">
    <property type="nucleotide sequence ID" value="NZ_BJYZ01000025.1"/>
</dbReference>
<evidence type="ECO:0000256" key="3">
    <source>
        <dbReference type="ARBA" id="ARBA00009490"/>
    </source>
</evidence>
<accession>A0A512DX48</accession>
<dbReference type="GO" id="GO:0005509">
    <property type="term" value="F:calcium ion binding"/>
    <property type="evidence" value="ECO:0007669"/>
    <property type="project" value="InterPro"/>
</dbReference>
<dbReference type="InterPro" id="IPR013858">
    <property type="entry name" value="Peptidase_M10B_C"/>
</dbReference>
<keyword evidence="4" id="KW-0964">Secreted</keyword>
<evidence type="ECO:0000313" key="13">
    <source>
        <dbReference type="Proteomes" id="UP000321523"/>
    </source>
</evidence>
<organism evidence="12 13">
    <name type="scientific">Skermanella aerolata</name>
    <dbReference type="NCBI Taxonomy" id="393310"/>
    <lineage>
        <taxon>Bacteria</taxon>
        <taxon>Pseudomonadati</taxon>
        <taxon>Pseudomonadota</taxon>
        <taxon>Alphaproteobacteria</taxon>
        <taxon>Rhodospirillales</taxon>
        <taxon>Azospirillaceae</taxon>
        <taxon>Skermanella</taxon>
    </lineage>
</organism>
<comment type="subcellular location">
    <subcellularLocation>
        <location evidence="2">Secreted</location>
    </subcellularLocation>
</comment>
<dbReference type="InterPro" id="IPR001343">
    <property type="entry name" value="Hemolysn_Ca-bd"/>
</dbReference>
<sequence length="684" mass="71427">MAAPQKDSAESIEHVPVASADVSGAEALPYYIAALLPSGTPRWNDQSSLGSPATVTYSFMTASPDYAWFDDSFGFAPMSGVQQAAVRAALATWAEVANITFKEVPDAGNGGEIRFGTNNQNGASGGYTYFPNSDPAGGDVYIANDQESNKNPEPGNWGYHTLVHEIGHAIGLKHPGDYDAHGGGAEGPFLPTAEDNHQFTTMSYTTQPWTNYGTYGAAPALYDVAAIQHLYGANLKTRPGDDVYQLSNTETAFTKVIWDGAGSDTLDVGAQTRGATIDLREGAFSSIGTNGAGGAAVNNVSIAYGASIGNANGGSGDDTITGNALANRLNGGAGNDKLYGLTGKDTFDGGPGSDVIDGGEGPDTALWSSPRNAYAISLNANADDTVADSSGTDRIVGNSVEHFVFVDGEYVTDTASTAAQVYRLYGATLGREPDAGGMKGWVGAIDSGSLTLNQTVAGFTGSPEFTGRYGNPEDAGFITLLYRNVLGREPDAPGMQTWTTALGGGESRSDVVLDFSESAENINRTSPGVEQGLWLRDDTAAQVARLYHTTLDRLPDAEGLVTWTNALRNGDTLLGISDDFTGSPEFIARYGTLDNSGFTTLLYNNVLGRQPDSSGLAAWTESIDSGRPRAEVVIGFSESAEHQSQRAPYIDDGIMLEGQAQGGQVETAGVAQSATAPGDWLFGA</sequence>
<keyword evidence="10" id="KW-0482">Metalloprotease</keyword>
<dbReference type="GO" id="GO:0004222">
    <property type="term" value="F:metalloendopeptidase activity"/>
    <property type="evidence" value="ECO:0007669"/>
    <property type="project" value="InterPro"/>
</dbReference>
<dbReference type="GO" id="GO:0005615">
    <property type="term" value="C:extracellular space"/>
    <property type="evidence" value="ECO:0007669"/>
    <property type="project" value="InterPro"/>
</dbReference>
<evidence type="ECO:0000256" key="9">
    <source>
        <dbReference type="ARBA" id="ARBA00022833"/>
    </source>
</evidence>
<dbReference type="Pfam" id="PF08548">
    <property type="entry name" value="Peptidase_M10_C"/>
    <property type="match status" value="1"/>
</dbReference>
<evidence type="ECO:0000259" key="11">
    <source>
        <dbReference type="SMART" id="SM00235"/>
    </source>
</evidence>
<dbReference type="InterPro" id="IPR038255">
    <property type="entry name" value="PBS_linker_sf"/>
</dbReference>
<dbReference type="GO" id="GO:0006508">
    <property type="term" value="P:proteolysis"/>
    <property type="evidence" value="ECO:0007669"/>
    <property type="project" value="UniProtKB-KW"/>
</dbReference>
<keyword evidence="7" id="KW-0677">Repeat</keyword>
<proteinExistence type="inferred from homology"/>
<evidence type="ECO:0000256" key="5">
    <source>
        <dbReference type="ARBA" id="ARBA00022670"/>
    </source>
</evidence>
<keyword evidence="8" id="KW-0378">Hydrolase</keyword>
<dbReference type="InterPro" id="IPR011049">
    <property type="entry name" value="Serralysin-like_metalloprot_C"/>
</dbReference>
<evidence type="ECO:0000256" key="4">
    <source>
        <dbReference type="ARBA" id="ARBA00022525"/>
    </source>
</evidence>
<dbReference type="CDD" id="cd04277">
    <property type="entry name" value="ZnMc_serralysin_like"/>
    <property type="match status" value="1"/>
</dbReference>
<dbReference type="SUPFAM" id="SSF55486">
    <property type="entry name" value="Metalloproteases ('zincins'), catalytic domain"/>
    <property type="match status" value="1"/>
</dbReference>
<dbReference type="EMBL" id="BJYZ01000025">
    <property type="protein sequence ID" value="GEO41055.1"/>
    <property type="molecule type" value="Genomic_DNA"/>
</dbReference>
<dbReference type="InterPro" id="IPR034033">
    <property type="entry name" value="Serralysin-like"/>
</dbReference>
<reference evidence="12 13" key="1">
    <citation type="submission" date="2019-07" db="EMBL/GenBank/DDBJ databases">
        <title>Whole genome shotgun sequence of Skermanella aerolata NBRC 106429.</title>
        <authorList>
            <person name="Hosoyama A."/>
            <person name="Uohara A."/>
            <person name="Ohji S."/>
            <person name="Ichikawa N."/>
        </authorList>
    </citation>
    <scope>NUCLEOTIDE SEQUENCE [LARGE SCALE GENOMIC DNA]</scope>
    <source>
        <strain evidence="12 13">NBRC 106429</strain>
    </source>
</reference>
<dbReference type="PRINTS" id="PR00313">
    <property type="entry name" value="CABNDNGRPT"/>
</dbReference>
<dbReference type="Pfam" id="PF00413">
    <property type="entry name" value="Peptidase_M10"/>
    <property type="match status" value="1"/>
</dbReference>
<evidence type="ECO:0000256" key="1">
    <source>
        <dbReference type="ARBA" id="ARBA00001913"/>
    </source>
</evidence>
<dbReference type="GO" id="GO:0008270">
    <property type="term" value="F:zinc ion binding"/>
    <property type="evidence" value="ECO:0007669"/>
    <property type="project" value="InterPro"/>
</dbReference>
<comment type="cofactor">
    <cofactor evidence="1">
        <name>Ca(2+)</name>
        <dbReference type="ChEBI" id="CHEBI:29108"/>
    </cofactor>
</comment>
<keyword evidence="5" id="KW-0645">Protease</keyword>
<keyword evidence="6" id="KW-0479">Metal-binding</keyword>